<dbReference type="Proteomes" id="UP000821837">
    <property type="component" value="Chromosome 10"/>
</dbReference>
<feature type="compositionally biased region" description="Low complexity" evidence="1">
    <location>
        <begin position="45"/>
        <end position="58"/>
    </location>
</feature>
<organism evidence="2 3">
    <name type="scientific">Rhipicephalus sanguineus</name>
    <name type="common">Brown dog tick</name>
    <name type="synonym">Ixodes sanguineus</name>
    <dbReference type="NCBI Taxonomy" id="34632"/>
    <lineage>
        <taxon>Eukaryota</taxon>
        <taxon>Metazoa</taxon>
        <taxon>Ecdysozoa</taxon>
        <taxon>Arthropoda</taxon>
        <taxon>Chelicerata</taxon>
        <taxon>Arachnida</taxon>
        <taxon>Acari</taxon>
        <taxon>Parasitiformes</taxon>
        <taxon>Ixodida</taxon>
        <taxon>Ixodoidea</taxon>
        <taxon>Ixodidae</taxon>
        <taxon>Rhipicephalinae</taxon>
        <taxon>Rhipicephalus</taxon>
        <taxon>Rhipicephalus</taxon>
    </lineage>
</organism>
<evidence type="ECO:0000256" key="1">
    <source>
        <dbReference type="SAM" id="MobiDB-lite"/>
    </source>
</evidence>
<dbReference type="EMBL" id="JABSTV010001246">
    <property type="protein sequence ID" value="KAH7975786.1"/>
    <property type="molecule type" value="Genomic_DNA"/>
</dbReference>
<reference evidence="2" key="2">
    <citation type="submission" date="2021-09" db="EMBL/GenBank/DDBJ databases">
        <authorList>
            <person name="Jia N."/>
            <person name="Wang J."/>
            <person name="Shi W."/>
            <person name="Du L."/>
            <person name="Sun Y."/>
            <person name="Zhan W."/>
            <person name="Jiang J."/>
            <person name="Wang Q."/>
            <person name="Zhang B."/>
            <person name="Ji P."/>
            <person name="Sakyi L.B."/>
            <person name="Cui X."/>
            <person name="Yuan T."/>
            <person name="Jiang B."/>
            <person name="Yang W."/>
            <person name="Lam T.T.-Y."/>
            <person name="Chang Q."/>
            <person name="Ding S."/>
            <person name="Wang X."/>
            <person name="Zhu J."/>
            <person name="Ruan X."/>
            <person name="Zhao L."/>
            <person name="Wei J."/>
            <person name="Que T."/>
            <person name="Du C."/>
            <person name="Cheng J."/>
            <person name="Dai P."/>
            <person name="Han X."/>
            <person name="Huang E."/>
            <person name="Gao Y."/>
            <person name="Liu J."/>
            <person name="Shao H."/>
            <person name="Ye R."/>
            <person name="Li L."/>
            <person name="Wei W."/>
            <person name="Wang X."/>
            <person name="Wang C."/>
            <person name="Huo Q."/>
            <person name="Li W."/>
            <person name="Guo W."/>
            <person name="Chen H."/>
            <person name="Chen S."/>
            <person name="Zhou L."/>
            <person name="Zhou L."/>
            <person name="Ni X."/>
            <person name="Tian J."/>
            <person name="Zhou Y."/>
            <person name="Sheng Y."/>
            <person name="Liu T."/>
            <person name="Pan Y."/>
            <person name="Xia L."/>
            <person name="Li J."/>
            <person name="Zhao F."/>
            <person name="Cao W."/>
        </authorList>
    </citation>
    <scope>NUCLEOTIDE SEQUENCE</scope>
    <source>
        <strain evidence="2">Rsan-2018</strain>
        <tissue evidence="2">Larvae</tissue>
    </source>
</reference>
<feature type="region of interest" description="Disordered" evidence="1">
    <location>
        <begin position="1"/>
        <end position="72"/>
    </location>
</feature>
<gene>
    <name evidence="2" type="ORF">HPB52_005205</name>
</gene>
<keyword evidence="3" id="KW-1185">Reference proteome</keyword>
<evidence type="ECO:0000313" key="3">
    <source>
        <dbReference type="Proteomes" id="UP000821837"/>
    </source>
</evidence>
<accession>A0A9D4QD52</accession>
<sequence length="72" mass="7441">MGGKTRLSLEAQQSGEVPMEAATSRPEPSWAKDEGSPHSVHAYKEQGAAAMAAATPSAQPDTGTGDSPLFWA</sequence>
<proteinExistence type="predicted"/>
<comment type="caution">
    <text evidence="2">The sequence shown here is derived from an EMBL/GenBank/DDBJ whole genome shotgun (WGS) entry which is preliminary data.</text>
</comment>
<reference evidence="2" key="1">
    <citation type="journal article" date="2020" name="Cell">
        <title>Large-Scale Comparative Analyses of Tick Genomes Elucidate Their Genetic Diversity and Vector Capacities.</title>
        <authorList>
            <consortium name="Tick Genome and Microbiome Consortium (TIGMIC)"/>
            <person name="Jia N."/>
            <person name="Wang J."/>
            <person name="Shi W."/>
            <person name="Du L."/>
            <person name="Sun Y."/>
            <person name="Zhan W."/>
            <person name="Jiang J.F."/>
            <person name="Wang Q."/>
            <person name="Zhang B."/>
            <person name="Ji P."/>
            <person name="Bell-Sakyi L."/>
            <person name="Cui X.M."/>
            <person name="Yuan T.T."/>
            <person name="Jiang B.G."/>
            <person name="Yang W.F."/>
            <person name="Lam T.T."/>
            <person name="Chang Q.C."/>
            <person name="Ding S.J."/>
            <person name="Wang X.J."/>
            <person name="Zhu J.G."/>
            <person name="Ruan X.D."/>
            <person name="Zhao L."/>
            <person name="Wei J.T."/>
            <person name="Ye R.Z."/>
            <person name="Que T.C."/>
            <person name="Du C.H."/>
            <person name="Zhou Y.H."/>
            <person name="Cheng J.X."/>
            <person name="Dai P.F."/>
            <person name="Guo W.B."/>
            <person name="Han X.H."/>
            <person name="Huang E.J."/>
            <person name="Li L.F."/>
            <person name="Wei W."/>
            <person name="Gao Y.C."/>
            <person name="Liu J.Z."/>
            <person name="Shao H.Z."/>
            <person name="Wang X."/>
            <person name="Wang C.C."/>
            <person name="Yang T.C."/>
            <person name="Huo Q.B."/>
            <person name="Li W."/>
            <person name="Chen H.Y."/>
            <person name="Chen S.E."/>
            <person name="Zhou L.G."/>
            <person name="Ni X.B."/>
            <person name="Tian J.H."/>
            <person name="Sheng Y."/>
            <person name="Liu T."/>
            <person name="Pan Y.S."/>
            <person name="Xia L.Y."/>
            <person name="Li J."/>
            <person name="Zhao F."/>
            <person name="Cao W.C."/>
        </authorList>
    </citation>
    <scope>NUCLEOTIDE SEQUENCE</scope>
    <source>
        <strain evidence="2">Rsan-2018</strain>
    </source>
</reference>
<protein>
    <submittedName>
        <fullName evidence="2">Uncharacterized protein</fullName>
    </submittedName>
</protein>
<dbReference type="AlphaFoldDB" id="A0A9D4QD52"/>
<name>A0A9D4QD52_RHISA</name>
<evidence type="ECO:0000313" key="2">
    <source>
        <dbReference type="EMBL" id="KAH7975786.1"/>
    </source>
</evidence>